<feature type="domain" description="PAS" evidence="17">
    <location>
        <begin position="58"/>
        <end position="102"/>
    </location>
</feature>
<dbReference type="GO" id="GO:0016020">
    <property type="term" value="C:membrane"/>
    <property type="evidence" value="ECO:0007669"/>
    <property type="project" value="UniProtKB-SubCell"/>
</dbReference>
<reference evidence="19" key="1">
    <citation type="submission" date="2022-06" db="EMBL/GenBank/DDBJ databases">
        <title>New cyanobacteria of genus Symplocastrum in benthos of Lake Baikal.</title>
        <authorList>
            <person name="Sorokovikova E."/>
            <person name="Tikhonova I."/>
            <person name="Krasnopeev A."/>
            <person name="Evseev P."/>
            <person name="Gladkikh A."/>
            <person name="Belykh O."/>
        </authorList>
    </citation>
    <scope>NUCLEOTIDE SEQUENCE</scope>
    <source>
        <strain evidence="19">BBK-W-15</strain>
    </source>
</reference>
<dbReference type="CDD" id="cd00130">
    <property type="entry name" value="PAS"/>
    <property type="match status" value="1"/>
</dbReference>
<dbReference type="SUPFAM" id="SSF52172">
    <property type="entry name" value="CheY-like"/>
    <property type="match status" value="1"/>
</dbReference>
<dbReference type="NCBIfam" id="TIGR00229">
    <property type="entry name" value="sensory_box"/>
    <property type="match status" value="2"/>
</dbReference>
<evidence type="ECO:0000256" key="12">
    <source>
        <dbReference type="ARBA" id="ARBA00023306"/>
    </source>
</evidence>
<dbReference type="InterPro" id="IPR001789">
    <property type="entry name" value="Sig_transdc_resp-reg_receiver"/>
</dbReference>
<sequence length="672" mass="75674">MEGNYEDQYRYNHPDGTQRWIAFSQSSVRDKAGDCWIVTSVCTDITPRKRAEEAVRQSEAKYRALYESIGVAIIIGNQTNIFTCNKAAEKLFGYSLYEMMGKHASELSPPIQANGEDSFPLANQHIAITFYKGNHQFEWIHRRADGTDFPVEIWLTAVEVGSEKLVQAIIYDLSERKEAEKTLKIAKDAAESANRAKSAFLANMSHELRTPLNAIIGFAQLMDRDIALTPQQREFLAIINRSGEHLLNLINDVLEMSKIEAGRIILNPAPFNLHYLLQTLREMFQIRTKAKKLSLEFDIAPNLPQYIITDEGKLRQVLINLLGNAVKFTQTGGIILRAKSYSTPHSLNFEIEDTGRGIAPFEIDNLFQPFVQANSGIQAREGTGLGLTISRQFVQLMGGDINLTSTPGKGSIFRFNIQITLANPVETAAKVTNKTRIIGLAQDQPEYRILIVDDRQENRDLIAQLLNIVGFQTRTAPDGEIAIAIWQEWHPHLIWMDMRMPIIDGYEATKYIKAKSGERLENSEIHPRHKTVIIALSASAFDEQQTNILAAGCDDFVRKPFQEQVIFEKMAEHLGVKYIHATQPDDTETGQNPQSKIPNLTSADLTVMPTEWIEELHQAATEVDADKITQLIEQIPKTHHTLVTGLTQLLQKFCFDEILELLAPIFPPSPAD</sequence>
<dbReference type="SUPFAM" id="SSF47384">
    <property type="entry name" value="Homodimeric domain of signal transducing histidine kinase"/>
    <property type="match status" value="1"/>
</dbReference>
<keyword evidence="6" id="KW-0808">Transferase</keyword>
<comment type="caution">
    <text evidence="19">The sequence shown here is derived from an EMBL/GenBank/DDBJ whole genome shotgun (WGS) entry which is preliminary data.</text>
</comment>
<feature type="domain" description="Response regulatory" evidence="16">
    <location>
        <begin position="448"/>
        <end position="574"/>
    </location>
</feature>
<dbReference type="Gene3D" id="3.30.565.10">
    <property type="entry name" value="Histidine kinase-like ATPase, C-terminal domain"/>
    <property type="match status" value="1"/>
</dbReference>
<evidence type="ECO:0000256" key="8">
    <source>
        <dbReference type="ARBA" id="ARBA00022777"/>
    </source>
</evidence>
<keyword evidence="7" id="KW-0547">Nucleotide-binding</keyword>
<name>A0AAE3KL55_9CYAN</name>
<dbReference type="PROSITE" id="PS50109">
    <property type="entry name" value="HIS_KIN"/>
    <property type="match status" value="1"/>
</dbReference>
<comment type="catalytic activity">
    <reaction evidence="1">
        <text>ATP + protein L-histidine = ADP + protein N-phospho-L-histidine.</text>
        <dbReference type="EC" id="2.7.13.3"/>
    </reaction>
</comment>
<dbReference type="PRINTS" id="PR00344">
    <property type="entry name" value="BCTRLSENSOR"/>
</dbReference>
<dbReference type="InterPro" id="IPR011006">
    <property type="entry name" value="CheY-like_superfamily"/>
</dbReference>
<dbReference type="InterPro" id="IPR036097">
    <property type="entry name" value="HisK_dim/P_sf"/>
</dbReference>
<dbReference type="SMART" id="SM00086">
    <property type="entry name" value="PAC"/>
    <property type="match status" value="2"/>
</dbReference>
<evidence type="ECO:0000256" key="13">
    <source>
        <dbReference type="ARBA" id="ARBA00074306"/>
    </source>
</evidence>
<evidence type="ECO:0000256" key="11">
    <source>
        <dbReference type="ARBA" id="ARBA00023136"/>
    </source>
</evidence>
<dbReference type="SMART" id="SM00387">
    <property type="entry name" value="HATPase_c"/>
    <property type="match status" value="1"/>
</dbReference>
<dbReference type="FunFam" id="1.10.287.130:FF:000038">
    <property type="entry name" value="Sensory transduction histidine kinase"/>
    <property type="match status" value="1"/>
</dbReference>
<evidence type="ECO:0000313" key="19">
    <source>
        <dbReference type="EMBL" id="MCP2727306.1"/>
    </source>
</evidence>
<dbReference type="PROSITE" id="PS50110">
    <property type="entry name" value="RESPONSE_REGULATORY"/>
    <property type="match status" value="1"/>
</dbReference>
<organism evidence="19 20">
    <name type="scientific">Limnofasciculus baicalensis BBK-W-15</name>
    <dbReference type="NCBI Taxonomy" id="2699891"/>
    <lineage>
        <taxon>Bacteria</taxon>
        <taxon>Bacillati</taxon>
        <taxon>Cyanobacteriota</taxon>
        <taxon>Cyanophyceae</taxon>
        <taxon>Coleofasciculales</taxon>
        <taxon>Coleofasciculaceae</taxon>
        <taxon>Limnofasciculus</taxon>
        <taxon>Limnofasciculus baicalensis</taxon>
    </lineage>
</organism>
<dbReference type="FunFam" id="3.30.565.10:FF:000010">
    <property type="entry name" value="Sensor histidine kinase RcsC"/>
    <property type="match status" value="1"/>
</dbReference>
<dbReference type="Pfam" id="PF00512">
    <property type="entry name" value="HisKA"/>
    <property type="match status" value="1"/>
</dbReference>
<dbReference type="InterPro" id="IPR000700">
    <property type="entry name" value="PAS-assoc_C"/>
</dbReference>
<dbReference type="SUPFAM" id="SSF55785">
    <property type="entry name" value="PYP-like sensor domain (PAS domain)"/>
    <property type="match status" value="2"/>
</dbReference>
<evidence type="ECO:0000256" key="2">
    <source>
        <dbReference type="ARBA" id="ARBA00004370"/>
    </source>
</evidence>
<dbReference type="InterPro" id="IPR001610">
    <property type="entry name" value="PAC"/>
</dbReference>
<keyword evidence="12" id="KW-0131">Cell cycle</keyword>
<evidence type="ECO:0000256" key="9">
    <source>
        <dbReference type="ARBA" id="ARBA00022840"/>
    </source>
</evidence>
<dbReference type="InterPro" id="IPR036890">
    <property type="entry name" value="HATPase_C_sf"/>
</dbReference>
<keyword evidence="5 14" id="KW-0597">Phosphoprotein</keyword>
<protein>
    <recommendedName>
        <fullName evidence="13">Circadian input-output histidine kinase CikA</fullName>
        <ecNumber evidence="4">2.7.13.3</ecNumber>
    </recommendedName>
</protein>
<dbReference type="Gene3D" id="3.40.50.2300">
    <property type="match status" value="1"/>
</dbReference>
<dbReference type="PROSITE" id="PS50112">
    <property type="entry name" value="PAS"/>
    <property type="match status" value="1"/>
</dbReference>
<dbReference type="CDD" id="cd16922">
    <property type="entry name" value="HATPase_EvgS-ArcB-TorS-like"/>
    <property type="match status" value="1"/>
</dbReference>
<evidence type="ECO:0000256" key="1">
    <source>
        <dbReference type="ARBA" id="ARBA00000085"/>
    </source>
</evidence>
<proteinExistence type="inferred from homology"/>
<dbReference type="Gene3D" id="1.10.287.130">
    <property type="match status" value="1"/>
</dbReference>
<dbReference type="CDD" id="cd00082">
    <property type="entry name" value="HisKA"/>
    <property type="match status" value="1"/>
</dbReference>
<dbReference type="InterPro" id="IPR003661">
    <property type="entry name" value="HisK_dim/P_dom"/>
</dbReference>
<evidence type="ECO:0000259" key="18">
    <source>
        <dbReference type="PROSITE" id="PS50113"/>
    </source>
</evidence>
<comment type="similarity">
    <text evidence="3">In the N-terminal section; belongs to the phytochrome family.</text>
</comment>
<comment type="subcellular location">
    <subcellularLocation>
        <location evidence="2">Membrane</location>
    </subcellularLocation>
</comment>
<dbReference type="SUPFAM" id="SSF55874">
    <property type="entry name" value="ATPase domain of HSP90 chaperone/DNA topoisomerase II/histidine kinase"/>
    <property type="match status" value="1"/>
</dbReference>
<feature type="domain" description="PAC" evidence="18">
    <location>
        <begin position="5"/>
        <end position="57"/>
    </location>
</feature>
<dbReference type="Pfam" id="PF00072">
    <property type="entry name" value="Response_reg"/>
    <property type="match status" value="1"/>
</dbReference>
<dbReference type="InterPro" id="IPR000014">
    <property type="entry name" value="PAS"/>
</dbReference>
<accession>A0AAE3KL55</accession>
<dbReference type="InterPro" id="IPR035965">
    <property type="entry name" value="PAS-like_dom_sf"/>
</dbReference>
<dbReference type="InterPro" id="IPR003594">
    <property type="entry name" value="HATPase_dom"/>
</dbReference>
<keyword evidence="20" id="KW-1185">Reference proteome</keyword>
<dbReference type="AlphaFoldDB" id="A0AAE3KL55"/>
<evidence type="ECO:0000259" key="17">
    <source>
        <dbReference type="PROSITE" id="PS50112"/>
    </source>
</evidence>
<dbReference type="Gene3D" id="3.30.450.20">
    <property type="entry name" value="PAS domain"/>
    <property type="match status" value="2"/>
</dbReference>
<dbReference type="Pfam" id="PF02518">
    <property type="entry name" value="HATPase_c"/>
    <property type="match status" value="1"/>
</dbReference>
<evidence type="ECO:0000256" key="3">
    <source>
        <dbReference type="ARBA" id="ARBA00006402"/>
    </source>
</evidence>
<dbReference type="PANTHER" id="PTHR43047">
    <property type="entry name" value="TWO-COMPONENT HISTIDINE PROTEIN KINASE"/>
    <property type="match status" value="1"/>
</dbReference>
<dbReference type="EC" id="2.7.13.3" evidence="4"/>
<keyword evidence="8" id="KW-0418">Kinase</keyword>
<dbReference type="PROSITE" id="PS50113">
    <property type="entry name" value="PAC"/>
    <property type="match status" value="1"/>
</dbReference>
<evidence type="ECO:0000259" key="15">
    <source>
        <dbReference type="PROSITE" id="PS50109"/>
    </source>
</evidence>
<dbReference type="GO" id="GO:0005524">
    <property type="term" value="F:ATP binding"/>
    <property type="evidence" value="ECO:0007669"/>
    <property type="project" value="UniProtKB-KW"/>
</dbReference>
<evidence type="ECO:0000256" key="7">
    <source>
        <dbReference type="ARBA" id="ARBA00022741"/>
    </source>
</evidence>
<keyword evidence="11" id="KW-0472">Membrane</keyword>
<dbReference type="SMART" id="SM00091">
    <property type="entry name" value="PAS"/>
    <property type="match status" value="1"/>
</dbReference>
<dbReference type="Pfam" id="PF13426">
    <property type="entry name" value="PAS_9"/>
    <property type="match status" value="1"/>
</dbReference>
<evidence type="ECO:0000259" key="16">
    <source>
        <dbReference type="PROSITE" id="PS50110"/>
    </source>
</evidence>
<feature type="domain" description="Histidine kinase" evidence="15">
    <location>
        <begin position="203"/>
        <end position="421"/>
    </location>
</feature>
<dbReference type="SMART" id="SM00448">
    <property type="entry name" value="REC"/>
    <property type="match status" value="1"/>
</dbReference>
<dbReference type="GO" id="GO:0000155">
    <property type="term" value="F:phosphorelay sensor kinase activity"/>
    <property type="evidence" value="ECO:0007669"/>
    <property type="project" value="InterPro"/>
</dbReference>
<dbReference type="InterPro" id="IPR005467">
    <property type="entry name" value="His_kinase_dom"/>
</dbReference>
<gene>
    <name evidence="19" type="ORF">NJ959_02310</name>
</gene>
<dbReference type="Proteomes" id="UP001204953">
    <property type="component" value="Unassembled WGS sequence"/>
</dbReference>
<evidence type="ECO:0000256" key="5">
    <source>
        <dbReference type="ARBA" id="ARBA00022553"/>
    </source>
</evidence>
<keyword evidence="9 19" id="KW-0067">ATP-binding</keyword>
<evidence type="ECO:0000256" key="10">
    <source>
        <dbReference type="ARBA" id="ARBA00023012"/>
    </source>
</evidence>
<evidence type="ECO:0000256" key="4">
    <source>
        <dbReference type="ARBA" id="ARBA00012438"/>
    </source>
</evidence>
<dbReference type="InterPro" id="IPR004358">
    <property type="entry name" value="Sig_transdc_His_kin-like_C"/>
</dbReference>
<keyword evidence="10" id="KW-0902">Two-component regulatory system</keyword>
<evidence type="ECO:0000256" key="6">
    <source>
        <dbReference type="ARBA" id="ARBA00022679"/>
    </source>
</evidence>
<dbReference type="EMBL" id="JAMZMM010000011">
    <property type="protein sequence ID" value="MCP2727306.1"/>
    <property type="molecule type" value="Genomic_DNA"/>
</dbReference>
<dbReference type="CDD" id="cd17546">
    <property type="entry name" value="REC_hyHK_CKI1_RcsC-like"/>
    <property type="match status" value="1"/>
</dbReference>
<feature type="modified residue" description="4-aspartylphosphate" evidence="14">
    <location>
        <position position="497"/>
    </location>
</feature>
<evidence type="ECO:0000256" key="14">
    <source>
        <dbReference type="PROSITE-ProRule" id="PRU00169"/>
    </source>
</evidence>
<evidence type="ECO:0000313" key="20">
    <source>
        <dbReference type="Proteomes" id="UP001204953"/>
    </source>
</evidence>
<dbReference type="SMART" id="SM00388">
    <property type="entry name" value="HisKA"/>
    <property type="match status" value="1"/>
</dbReference>